<evidence type="ECO:0000259" key="1">
    <source>
        <dbReference type="Pfam" id="PF06985"/>
    </source>
</evidence>
<dbReference type="OrthoDB" id="5571888at2759"/>
<dbReference type="InterPro" id="IPR010730">
    <property type="entry name" value="HET"/>
</dbReference>
<dbReference type="PANTHER" id="PTHR24148:SF64">
    <property type="entry name" value="HETEROKARYON INCOMPATIBILITY DOMAIN-CONTAINING PROTEIN"/>
    <property type="match status" value="1"/>
</dbReference>
<accession>A0A9P8V813</accession>
<gene>
    <name evidence="2" type="ORF">F5X68DRAFT_240913</name>
</gene>
<dbReference type="Proteomes" id="UP000770015">
    <property type="component" value="Unassembled WGS sequence"/>
</dbReference>
<dbReference type="AlphaFoldDB" id="A0A9P8V813"/>
<protein>
    <submittedName>
        <fullName evidence="2">Heterokaryon incompatibility protein-domain-containing protein</fullName>
    </submittedName>
</protein>
<evidence type="ECO:0000313" key="3">
    <source>
        <dbReference type="Proteomes" id="UP000770015"/>
    </source>
</evidence>
<feature type="domain" description="Heterokaryon incompatibility" evidence="1">
    <location>
        <begin position="35"/>
        <end position="136"/>
    </location>
</feature>
<evidence type="ECO:0000313" key="2">
    <source>
        <dbReference type="EMBL" id="KAH6685701.1"/>
    </source>
</evidence>
<name>A0A9P8V813_9PEZI</name>
<dbReference type="EMBL" id="JAGSXJ010000014">
    <property type="protein sequence ID" value="KAH6685701.1"/>
    <property type="molecule type" value="Genomic_DNA"/>
</dbReference>
<dbReference type="InterPro" id="IPR052895">
    <property type="entry name" value="HetReg/Transcr_Mod"/>
</dbReference>
<keyword evidence="3" id="KW-1185">Reference proteome</keyword>
<comment type="caution">
    <text evidence="2">The sequence shown here is derived from an EMBL/GenBank/DDBJ whole genome shotgun (WGS) entry which is preliminary data.</text>
</comment>
<reference evidence="2" key="1">
    <citation type="journal article" date="2021" name="Nat. Commun.">
        <title>Genetic determinants of endophytism in the Arabidopsis root mycobiome.</title>
        <authorList>
            <person name="Mesny F."/>
            <person name="Miyauchi S."/>
            <person name="Thiergart T."/>
            <person name="Pickel B."/>
            <person name="Atanasova L."/>
            <person name="Karlsson M."/>
            <person name="Huettel B."/>
            <person name="Barry K.W."/>
            <person name="Haridas S."/>
            <person name="Chen C."/>
            <person name="Bauer D."/>
            <person name="Andreopoulos W."/>
            <person name="Pangilinan J."/>
            <person name="LaButti K."/>
            <person name="Riley R."/>
            <person name="Lipzen A."/>
            <person name="Clum A."/>
            <person name="Drula E."/>
            <person name="Henrissat B."/>
            <person name="Kohler A."/>
            <person name="Grigoriev I.V."/>
            <person name="Martin F.M."/>
            <person name="Hacquard S."/>
        </authorList>
    </citation>
    <scope>NUCLEOTIDE SEQUENCE</scope>
    <source>
        <strain evidence="2">MPI-SDFR-AT-0117</strain>
    </source>
</reference>
<proteinExistence type="predicted"/>
<organism evidence="2 3">
    <name type="scientific">Plectosphaerella plurivora</name>
    <dbReference type="NCBI Taxonomy" id="936078"/>
    <lineage>
        <taxon>Eukaryota</taxon>
        <taxon>Fungi</taxon>
        <taxon>Dikarya</taxon>
        <taxon>Ascomycota</taxon>
        <taxon>Pezizomycotina</taxon>
        <taxon>Sordariomycetes</taxon>
        <taxon>Hypocreomycetidae</taxon>
        <taxon>Glomerellales</taxon>
        <taxon>Plectosphaerellaceae</taxon>
        <taxon>Plectosphaerella</taxon>
    </lineage>
</organism>
<dbReference type="Pfam" id="PF06985">
    <property type="entry name" value="HET"/>
    <property type="match status" value="1"/>
</dbReference>
<sequence length="644" mass="72386">MSQAAKYEAQWPNDSTSQVRATIFSTDLNTLDVPYNALSYAWTHDTSATVMINGHPFNISSDLHQCLQAMSKHVAKGALSFLWVDAICINQADDVERAAQVAIMSQIYRGCRECLVWLGPEQDDSHLVFALVEEFEEMCLVDPQQIQKMNIKIDYSISTNRLWGAITSRVVKNSKSLNILSLCQPVAADPDYKEVRFRATTILIQHFLDNSMNDFDTALAVLRRNSGETGSVSMAIDGLSLEALERAKKTTQELQSQRHLMSDSEFKRQLVQAWLPPSKCDRYRLPTWVPNWSNTRKISSQILYGVENGRIAKRDFRASKDTESDACTLADLDPASLPDNTAVSDWGSFTTLSFKCHKVDTIAQTFEAHGNDQYQAVLEFWLVQSNLHPMLASMRLPERVTAFVDTLLLRARNDTTHLYGYDDMVDRWIRSSREACMALINESADVDKPIDVPDSSAKPSAPTLHFVDTLELLASDTVELPTPKYMDAPDWTPENYRAKLESLRESWSRMNELEGNYNIFITRGGFIGLAGYYVERGDVVCIPLGCDVPLIIRPAPDTSTTVQRVLKTRAACGEIKFQEFQDGGSKISNGISELLGPEYRVVERSSASSENYWLISESYVAGIMNGEYLDQLDDGVEPEMVTIY</sequence>
<dbReference type="PANTHER" id="PTHR24148">
    <property type="entry name" value="ANKYRIN REPEAT DOMAIN-CONTAINING PROTEIN 39 HOMOLOG-RELATED"/>
    <property type="match status" value="1"/>
</dbReference>